<reference evidence="1 2" key="1">
    <citation type="submission" date="2017-05" db="EMBL/GenBank/DDBJ databases">
        <title>Full genome sequence of Pseudorhodoplanes sinuspersici.</title>
        <authorList>
            <person name="Dastgheib S.M.M."/>
            <person name="Shavandi M."/>
            <person name="Tirandaz H."/>
        </authorList>
    </citation>
    <scope>NUCLEOTIDE SEQUENCE [LARGE SCALE GENOMIC DNA]</scope>
    <source>
        <strain evidence="1 2">RIPI110</strain>
    </source>
</reference>
<dbReference type="Gene3D" id="3.30.70.100">
    <property type="match status" value="1"/>
</dbReference>
<protein>
    <submittedName>
        <fullName evidence="1">Uncharacterized protein</fullName>
    </submittedName>
</protein>
<dbReference type="Proteomes" id="UP000194137">
    <property type="component" value="Chromosome"/>
</dbReference>
<dbReference type="InterPro" id="IPR012577">
    <property type="entry name" value="NIPSNAP"/>
</dbReference>
<dbReference type="AlphaFoldDB" id="A0A1W6ZZ90"/>
<evidence type="ECO:0000313" key="1">
    <source>
        <dbReference type="EMBL" id="ARQ02666.1"/>
    </source>
</evidence>
<dbReference type="InterPro" id="IPR011008">
    <property type="entry name" value="Dimeric_a/b-barrel"/>
</dbReference>
<dbReference type="Pfam" id="PF07978">
    <property type="entry name" value="NIPSNAP"/>
    <property type="match status" value="1"/>
</dbReference>
<proteinExistence type="predicted"/>
<name>A0A1W6ZZ90_9HYPH</name>
<organism evidence="1 2">
    <name type="scientific">Pseudorhodoplanes sinuspersici</name>
    <dbReference type="NCBI Taxonomy" id="1235591"/>
    <lineage>
        <taxon>Bacteria</taxon>
        <taxon>Pseudomonadati</taxon>
        <taxon>Pseudomonadota</taxon>
        <taxon>Alphaproteobacteria</taxon>
        <taxon>Hyphomicrobiales</taxon>
        <taxon>Pseudorhodoplanes</taxon>
    </lineage>
</organism>
<accession>A0A1W6ZZ90</accession>
<evidence type="ECO:0000313" key="2">
    <source>
        <dbReference type="Proteomes" id="UP000194137"/>
    </source>
</evidence>
<sequence length="111" mass="12326">MECKVIYEIRVYEAAEGKAPAMRARFKEHVVPRLQRFGIELLGVFEAPTDDGRLTYLTRFNSEDDRTKAWAAFGADSEWREIKAASEVNGPLLKSQTVSVLAPAVAGLILA</sequence>
<dbReference type="EMBL" id="CP021112">
    <property type="protein sequence ID" value="ARQ02666.1"/>
    <property type="molecule type" value="Genomic_DNA"/>
</dbReference>
<dbReference type="STRING" id="1235591.CAK95_28860"/>
<keyword evidence="2" id="KW-1185">Reference proteome</keyword>
<dbReference type="SUPFAM" id="SSF54909">
    <property type="entry name" value="Dimeric alpha+beta barrel"/>
    <property type="match status" value="1"/>
</dbReference>
<gene>
    <name evidence="1" type="ORF">CAK95_28860</name>
</gene>
<dbReference type="KEGG" id="psin:CAK95_28860"/>